<reference evidence="3" key="1">
    <citation type="submission" date="2017-06" db="EMBL/GenBank/DDBJ databases">
        <title>Genome analysis of Fimbriiglobus ruber SP5, the first member of the order Planctomycetales with confirmed chitinolytic capability.</title>
        <authorList>
            <person name="Ravin N.V."/>
            <person name="Rakitin A.L."/>
            <person name="Ivanova A.A."/>
            <person name="Beletsky A.V."/>
            <person name="Kulichevskaya I.S."/>
            <person name="Mardanov A.V."/>
            <person name="Dedysh S.N."/>
        </authorList>
    </citation>
    <scope>NUCLEOTIDE SEQUENCE [LARGE SCALE GENOMIC DNA]</scope>
    <source>
        <strain evidence="3">SP5</strain>
    </source>
</reference>
<dbReference type="AlphaFoldDB" id="A0A225D7V8"/>
<keyword evidence="3" id="KW-1185">Reference proteome</keyword>
<dbReference type="Pfam" id="PF13304">
    <property type="entry name" value="AAA_21"/>
    <property type="match status" value="1"/>
</dbReference>
<dbReference type="SUPFAM" id="SSF52540">
    <property type="entry name" value="P-loop containing nucleoside triphosphate hydrolases"/>
    <property type="match status" value="1"/>
</dbReference>
<dbReference type="PANTHER" id="PTHR43581">
    <property type="entry name" value="ATP/GTP PHOSPHATASE"/>
    <property type="match status" value="1"/>
</dbReference>
<name>A0A225D7V8_9BACT</name>
<evidence type="ECO:0000313" key="3">
    <source>
        <dbReference type="Proteomes" id="UP000214646"/>
    </source>
</evidence>
<dbReference type="InterPro" id="IPR003959">
    <property type="entry name" value="ATPase_AAA_core"/>
</dbReference>
<dbReference type="GO" id="GO:0016887">
    <property type="term" value="F:ATP hydrolysis activity"/>
    <property type="evidence" value="ECO:0007669"/>
    <property type="project" value="InterPro"/>
</dbReference>
<gene>
    <name evidence="2" type="ORF">FRUB_06761</name>
</gene>
<comment type="caution">
    <text evidence="2">The sequence shown here is derived from an EMBL/GenBank/DDBJ whole genome shotgun (WGS) entry which is preliminary data.</text>
</comment>
<dbReference type="InterPro" id="IPR027417">
    <property type="entry name" value="P-loop_NTPase"/>
</dbReference>
<dbReference type="GO" id="GO:0005524">
    <property type="term" value="F:ATP binding"/>
    <property type="evidence" value="ECO:0007669"/>
    <property type="project" value="InterPro"/>
</dbReference>
<dbReference type="OrthoDB" id="9801813at2"/>
<accession>A0A225D7V8</accession>
<protein>
    <submittedName>
        <fullName evidence="2">ATP binding protein</fullName>
    </submittedName>
</protein>
<sequence>MNLLVGENGSGKSTVLQAIALTTLGPAAQDAKLPVRPLARFDEPGKLSSHKSTMEAQLLLHEQDGTTTEIESRLEVWGRGELEGLRYRGKDKRAWAPVFSSENEAFFCVAYGATRRIDAGESAERGAPPKSSFLRAQRMQSIFQDSYSLFPLPWWLPNLQAGEPDRYSQVIDLMNQLLKPAEYRFTGERKGQEYLFERGSTRVPLPSLSDGYRAFIAWVADLLYHVCHGCPPGKSLVESRGVVLVDEIDLHLHPRWQMQVVETVANTFPRMQFFFTSHSPLVAGSLEWMNIIALKNQEGTNRTAVERFKRSIHGLDADQILLSEFFGLTTTRAPGKVRQLEELSRRARHGDEQAAREIILAMARGTEAVQ</sequence>
<proteinExistence type="predicted"/>
<dbReference type="InterPro" id="IPR051396">
    <property type="entry name" value="Bact_Antivir_Def_Nuclease"/>
</dbReference>
<dbReference type="PANTHER" id="PTHR43581:SF2">
    <property type="entry name" value="EXCINUCLEASE ATPASE SUBUNIT"/>
    <property type="match status" value="1"/>
</dbReference>
<dbReference type="EMBL" id="NIDE01000014">
    <property type="protein sequence ID" value="OWK37641.1"/>
    <property type="molecule type" value="Genomic_DNA"/>
</dbReference>
<organism evidence="2 3">
    <name type="scientific">Fimbriiglobus ruber</name>
    <dbReference type="NCBI Taxonomy" id="1908690"/>
    <lineage>
        <taxon>Bacteria</taxon>
        <taxon>Pseudomonadati</taxon>
        <taxon>Planctomycetota</taxon>
        <taxon>Planctomycetia</taxon>
        <taxon>Gemmatales</taxon>
        <taxon>Gemmataceae</taxon>
        <taxon>Fimbriiglobus</taxon>
    </lineage>
</organism>
<feature type="domain" description="ATPase AAA-type core" evidence="1">
    <location>
        <begin position="1"/>
        <end position="282"/>
    </location>
</feature>
<evidence type="ECO:0000313" key="2">
    <source>
        <dbReference type="EMBL" id="OWK37641.1"/>
    </source>
</evidence>
<evidence type="ECO:0000259" key="1">
    <source>
        <dbReference type="Pfam" id="PF13304"/>
    </source>
</evidence>
<dbReference type="Proteomes" id="UP000214646">
    <property type="component" value="Unassembled WGS sequence"/>
</dbReference>
<dbReference type="Gene3D" id="3.40.50.300">
    <property type="entry name" value="P-loop containing nucleotide triphosphate hydrolases"/>
    <property type="match status" value="2"/>
</dbReference>